<protein>
    <submittedName>
        <fullName evidence="6">LacI family DNA-binding transcriptional regulator</fullName>
    </submittedName>
</protein>
<keyword evidence="7" id="KW-1185">Reference proteome</keyword>
<feature type="region of interest" description="Disordered" evidence="4">
    <location>
        <begin position="1"/>
        <end position="23"/>
    </location>
</feature>
<dbReference type="InterPro" id="IPR010982">
    <property type="entry name" value="Lambda_DNA-bd_dom_sf"/>
</dbReference>
<dbReference type="SMART" id="SM00354">
    <property type="entry name" value="HTH_LACI"/>
    <property type="match status" value="1"/>
</dbReference>
<evidence type="ECO:0000256" key="3">
    <source>
        <dbReference type="ARBA" id="ARBA00023163"/>
    </source>
</evidence>
<dbReference type="EMBL" id="JBIQWL010000014">
    <property type="protein sequence ID" value="MFH8252981.1"/>
    <property type="molecule type" value="Genomic_DNA"/>
</dbReference>
<gene>
    <name evidence="6" type="ORF">ACH3VR_21625</name>
</gene>
<sequence length="351" mass="36499">MRDTRKAPVETGHAGSSTLERRPTIRDVARTAGVSYGTVSRYLNGGKNVGKASALAITDAIDRTGFRRNRHARSLATGRAMTVAFLLTEPQDRLFGDPNYPILLRALTGALAERGYALVLMTAAADDERARAVEFAAGGHVDAVILVSSHSGDPIIAELIAAGVPTISCGRPVGWESTIASVSADDRGGARAAVEHLVAQGCRAIGVITGPLDLGGAVDRLSGYRDALEAAGIAFDSTLVAEGDWTLDSGRTAAARLARGDLDGLFVSNDMMAAGAVAALRAAGRRVPQDVRVVGFDDTGLAATCDPPLSSVRQPFAAISREMARLLCDGAELRPGAVRLDTELVIRGSSA</sequence>
<keyword evidence="2 6" id="KW-0238">DNA-binding</keyword>
<dbReference type="Pfam" id="PF13377">
    <property type="entry name" value="Peripla_BP_3"/>
    <property type="match status" value="1"/>
</dbReference>
<dbReference type="Proteomes" id="UP001610861">
    <property type="component" value="Unassembled WGS sequence"/>
</dbReference>
<dbReference type="PANTHER" id="PTHR30146">
    <property type="entry name" value="LACI-RELATED TRANSCRIPTIONAL REPRESSOR"/>
    <property type="match status" value="1"/>
</dbReference>
<evidence type="ECO:0000256" key="1">
    <source>
        <dbReference type="ARBA" id="ARBA00023015"/>
    </source>
</evidence>
<evidence type="ECO:0000313" key="6">
    <source>
        <dbReference type="EMBL" id="MFH8252981.1"/>
    </source>
</evidence>
<dbReference type="PROSITE" id="PS00356">
    <property type="entry name" value="HTH_LACI_1"/>
    <property type="match status" value="1"/>
</dbReference>
<dbReference type="InterPro" id="IPR000843">
    <property type="entry name" value="HTH_LacI"/>
</dbReference>
<dbReference type="InterPro" id="IPR028082">
    <property type="entry name" value="Peripla_BP_I"/>
</dbReference>
<feature type="domain" description="HTH lacI-type" evidence="5">
    <location>
        <begin position="23"/>
        <end position="77"/>
    </location>
</feature>
<dbReference type="SUPFAM" id="SSF53822">
    <property type="entry name" value="Periplasmic binding protein-like I"/>
    <property type="match status" value="1"/>
</dbReference>
<name>A0ABW7QDL0_9MICO</name>
<organism evidence="6 7">
    <name type="scientific">Microbacterium alkaliflavum</name>
    <dbReference type="NCBI Taxonomy" id="3248839"/>
    <lineage>
        <taxon>Bacteria</taxon>
        <taxon>Bacillati</taxon>
        <taxon>Actinomycetota</taxon>
        <taxon>Actinomycetes</taxon>
        <taxon>Micrococcales</taxon>
        <taxon>Microbacteriaceae</taxon>
        <taxon>Microbacterium</taxon>
    </lineage>
</organism>
<dbReference type="CDD" id="cd06267">
    <property type="entry name" value="PBP1_LacI_sugar_binding-like"/>
    <property type="match status" value="1"/>
</dbReference>
<dbReference type="InterPro" id="IPR046335">
    <property type="entry name" value="LacI/GalR-like_sensor"/>
</dbReference>
<dbReference type="Gene3D" id="1.10.260.40">
    <property type="entry name" value="lambda repressor-like DNA-binding domains"/>
    <property type="match status" value="1"/>
</dbReference>
<evidence type="ECO:0000259" key="5">
    <source>
        <dbReference type="PROSITE" id="PS50932"/>
    </source>
</evidence>
<dbReference type="Pfam" id="PF00356">
    <property type="entry name" value="LacI"/>
    <property type="match status" value="1"/>
</dbReference>
<evidence type="ECO:0000256" key="4">
    <source>
        <dbReference type="SAM" id="MobiDB-lite"/>
    </source>
</evidence>
<keyword evidence="1" id="KW-0805">Transcription regulation</keyword>
<proteinExistence type="predicted"/>
<dbReference type="RefSeq" id="WP_397558408.1">
    <property type="nucleotide sequence ID" value="NZ_JBIQWL010000014.1"/>
</dbReference>
<dbReference type="PROSITE" id="PS50932">
    <property type="entry name" value="HTH_LACI_2"/>
    <property type="match status" value="1"/>
</dbReference>
<keyword evidence="3" id="KW-0804">Transcription</keyword>
<dbReference type="PRINTS" id="PR00036">
    <property type="entry name" value="HTHLACI"/>
</dbReference>
<dbReference type="SUPFAM" id="SSF47413">
    <property type="entry name" value="lambda repressor-like DNA-binding domains"/>
    <property type="match status" value="1"/>
</dbReference>
<evidence type="ECO:0000313" key="7">
    <source>
        <dbReference type="Proteomes" id="UP001610861"/>
    </source>
</evidence>
<dbReference type="CDD" id="cd01392">
    <property type="entry name" value="HTH_LacI"/>
    <property type="match status" value="1"/>
</dbReference>
<dbReference type="Gene3D" id="3.40.50.2300">
    <property type="match status" value="2"/>
</dbReference>
<reference evidence="6 7" key="1">
    <citation type="submission" date="2024-09" db="EMBL/GenBank/DDBJ databases">
        <authorList>
            <person name="Pan X."/>
        </authorList>
    </citation>
    <scope>NUCLEOTIDE SEQUENCE [LARGE SCALE GENOMIC DNA]</scope>
    <source>
        <strain evidence="6 7">B2969</strain>
    </source>
</reference>
<dbReference type="PANTHER" id="PTHR30146:SF109">
    <property type="entry name" value="HTH-TYPE TRANSCRIPTIONAL REGULATOR GALS"/>
    <property type="match status" value="1"/>
</dbReference>
<dbReference type="GO" id="GO:0003677">
    <property type="term" value="F:DNA binding"/>
    <property type="evidence" value="ECO:0007669"/>
    <property type="project" value="UniProtKB-KW"/>
</dbReference>
<comment type="caution">
    <text evidence="6">The sequence shown here is derived from an EMBL/GenBank/DDBJ whole genome shotgun (WGS) entry which is preliminary data.</text>
</comment>
<accession>A0ABW7QDL0</accession>
<evidence type="ECO:0000256" key="2">
    <source>
        <dbReference type="ARBA" id="ARBA00023125"/>
    </source>
</evidence>